<name>A0A2T1C8Z2_9CYAN</name>
<dbReference type="EMBL" id="PVWJ01000008">
    <property type="protein sequence ID" value="PSB04745.1"/>
    <property type="molecule type" value="Genomic_DNA"/>
</dbReference>
<comment type="caution">
    <text evidence="6">The sequence shown here is derived from an EMBL/GenBank/DDBJ whole genome shotgun (WGS) entry which is preliminary data.</text>
</comment>
<dbReference type="InterPro" id="IPR003593">
    <property type="entry name" value="AAA+_ATPase"/>
</dbReference>
<keyword evidence="2" id="KW-0813">Transport</keyword>
<reference evidence="6 7" key="1">
    <citation type="submission" date="2018-02" db="EMBL/GenBank/DDBJ databases">
        <authorList>
            <person name="Cohen D.B."/>
            <person name="Kent A.D."/>
        </authorList>
    </citation>
    <scope>NUCLEOTIDE SEQUENCE [LARGE SCALE GENOMIC DNA]</scope>
    <source>
        <strain evidence="6 7">CCAP 1448/3</strain>
    </source>
</reference>
<dbReference type="InterPro" id="IPR027417">
    <property type="entry name" value="P-loop_NTPase"/>
</dbReference>
<dbReference type="SUPFAM" id="SSF52540">
    <property type="entry name" value="P-loop containing nucleoside triphosphate hydrolases"/>
    <property type="match status" value="1"/>
</dbReference>
<dbReference type="OrthoDB" id="505485at2"/>
<dbReference type="AlphaFoldDB" id="A0A2T1C8Z2"/>
<dbReference type="Proteomes" id="UP000238762">
    <property type="component" value="Unassembled WGS sequence"/>
</dbReference>
<dbReference type="Gene3D" id="3.40.50.300">
    <property type="entry name" value="P-loop containing nucleotide triphosphate hydrolases"/>
    <property type="match status" value="1"/>
</dbReference>
<evidence type="ECO:0000256" key="2">
    <source>
        <dbReference type="ARBA" id="ARBA00022448"/>
    </source>
</evidence>
<comment type="similarity">
    <text evidence="1">Belongs to the ABC transporter superfamily.</text>
</comment>
<keyword evidence="7" id="KW-1185">Reference proteome</keyword>
<organism evidence="6 7">
    <name type="scientific">Merismopedia glauca CCAP 1448/3</name>
    <dbReference type="NCBI Taxonomy" id="1296344"/>
    <lineage>
        <taxon>Bacteria</taxon>
        <taxon>Bacillati</taxon>
        <taxon>Cyanobacteriota</taxon>
        <taxon>Cyanophyceae</taxon>
        <taxon>Synechococcales</taxon>
        <taxon>Merismopediaceae</taxon>
        <taxon>Merismopedia</taxon>
    </lineage>
</organism>
<feature type="domain" description="ABC transporter" evidence="5">
    <location>
        <begin position="7"/>
        <end position="239"/>
    </location>
</feature>
<dbReference type="RefSeq" id="WP_106287118.1">
    <property type="nucleotide sequence ID" value="NZ_CAWNTC010000163.1"/>
</dbReference>
<dbReference type="CDD" id="cd03230">
    <property type="entry name" value="ABC_DR_subfamily_A"/>
    <property type="match status" value="1"/>
</dbReference>
<evidence type="ECO:0000313" key="6">
    <source>
        <dbReference type="EMBL" id="PSB04745.1"/>
    </source>
</evidence>
<reference evidence="6 7" key="2">
    <citation type="submission" date="2018-03" db="EMBL/GenBank/DDBJ databases">
        <title>The ancient ancestry and fast evolution of plastids.</title>
        <authorList>
            <person name="Moore K.R."/>
            <person name="Magnabosco C."/>
            <person name="Momper L."/>
            <person name="Gold D.A."/>
            <person name="Bosak T."/>
            <person name="Fournier G.P."/>
        </authorList>
    </citation>
    <scope>NUCLEOTIDE SEQUENCE [LARGE SCALE GENOMIC DNA]</scope>
    <source>
        <strain evidence="6 7">CCAP 1448/3</strain>
    </source>
</reference>
<keyword evidence="3" id="KW-0547">Nucleotide-binding</keyword>
<dbReference type="SMART" id="SM00382">
    <property type="entry name" value="AAA"/>
    <property type="match status" value="1"/>
</dbReference>
<protein>
    <submittedName>
        <fullName evidence="6">ABC transporter ATP-binding protein</fullName>
    </submittedName>
</protein>
<dbReference type="Pfam" id="PF00005">
    <property type="entry name" value="ABC_tran"/>
    <property type="match status" value="1"/>
</dbReference>
<evidence type="ECO:0000256" key="1">
    <source>
        <dbReference type="ARBA" id="ARBA00005417"/>
    </source>
</evidence>
<dbReference type="GO" id="GO:0005524">
    <property type="term" value="F:ATP binding"/>
    <property type="evidence" value="ECO:0007669"/>
    <property type="project" value="UniProtKB-KW"/>
</dbReference>
<dbReference type="PROSITE" id="PS50893">
    <property type="entry name" value="ABC_TRANSPORTER_2"/>
    <property type="match status" value="1"/>
</dbReference>
<evidence type="ECO:0000256" key="3">
    <source>
        <dbReference type="ARBA" id="ARBA00022741"/>
    </source>
</evidence>
<dbReference type="InterPro" id="IPR003439">
    <property type="entry name" value="ABC_transporter-like_ATP-bd"/>
</dbReference>
<evidence type="ECO:0000313" key="7">
    <source>
        <dbReference type="Proteomes" id="UP000238762"/>
    </source>
</evidence>
<evidence type="ECO:0000256" key="4">
    <source>
        <dbReference type="ARBA" id="ARBA00022840"/>
    </source>
</evidence>
<dbReference type="PANTHER" id="PTHR43335">
    <property type="entry name" value="ABC TRANSPORTER, ATP-BINDING PROTEIN"/>
    <property type="match status" value="1"/>
</dbReference>
<sequence length="315" mass="35298">MSTELAIQTTGLTKQFGCHLAVNNVDLEIASGEVYGLIGPNGAGKTTLIRMLAGAEAATTGEVYINGDRFSTDENHPVIKRQIGYLPDDFPVYEDLTVEDYLQYFARLYQLKEPRRSRRVLEVLDFVQLGHKRKSLIPSLSRGMKQRLSLARTIIHEPILLLLDEPVSGLDPIARQQFREMIKILQAAGMTILISSHVLSDLAELCSSVGVMELGFLVESTSLQNLYQKLSRNQIFISVLDKLDLLEVELKNCPLVRSWERVSDRSLKVEFTGEDAEAADLLRSMIEASIPISQFHTIQESLESIFLKLGHQQPS</sequence>
<dbReference type="PANTHER" id="PTHR43335:SF3">
    <property type="entry name" value="ABC TRANSPORTER"/>
    <property type="match status" value="1"/>
</dbReference>
<accession>A0A2T1C8Z2</accession>
<evidence type="ECO:0000259" key="5">
    <source>
        <dbReference type="PROSITE" id="PS50893"/>
    </source>
</evidence>
<keyword evidence="4 6" id="KW-0067">ATP-binding</keyword>
<proteinExistence type="inferred from homology"/>
<dbReference type="GO" id="GO:0016887">
    <property type="term" value="F:ATP hydrolysis activity"/>
    <property type="evidence" value="ECO:0007669"/>
    <property type="project" value="InterPro"/>
</dbReference>
<gene>
    <name evidence="6" type="ORF">C7B64_02695</name>
</gene>